<dbReference type="PANTHER" id="PTHR43479">
    <property type="entry name" value="ACREF/ENVCD OPERON REPRESSOR-RELATED"/>
    <property type="match status" value="1"/>
</dbReference>
<dbReference type="GO" id="GO:0003677">
    <property type="term" value="F:DNA binding"/>
    <property type="evidence" value="ECO:0007669"/>
    <property type="project" value="UniProtKB-UniRule"/>
</dbReference>
<feature type="DNA-binding region" description="H-T-H motif" evidence="2">
    <location>
        <begin position="32"/>
        <end position="51"/>
    </location>
</feature>
<dbReference type="InterPro" id="IPR050624">
    <property type="entry name" value="HTH-type_Tx_Regulator"/>
</dbReference>
<evidence type="ECO:0000313" key="4">
    <source>
        <dbReference type="EMBL" id="SKA91061.1"/>
    </source>
</evidence>
<dbReference type="SUPFAM" id="SSF46689">
    <property type="entry name" value="Homeodomain-like"/>
    <property type="match status" value="1"/>
</dbReference>
<dbReference type="InterPro" id="IPR041490">
    <property type="entry name" value="KstR2_TetR_C"/>
</dbReference>
<evidence type="ECO:0000256" key="1">
    <source>
        <dbReference type="ARBA" id="ARBA00023125"/>
    </source>
</evidence>
<dbReference type="Gene3D" id="1.10.357.10">
    <property type="entry name" value="Tetracycline Repressor, domain 2"/>
    <property type="match status" value="1"/>
</dbReference>
<dbReference type="SUPFAM" id="SSF48498">
    <property type="entry name" value="Tetracyclin repressor-like, C-terminal domain"/>
    <property type="match status" value="1"/>
</dbReference>
<dbReference type="Gene3D" id="1.10.10.60">
    <property type="entry name" value="Homeodomain-like"/>
    <property type="match status" value="1"/>
</dbReference>
<dbReference type="Proteomes" id="UP000190042">
    <property type="component" value="Unassembled WGS sequence"/>
</dbReference>
<proteinExistence type="predicted"/>
<evidence type="ECO:0000259" key="3">
    <source>
        <dbReference type="PROSITE" id="PS50977"/>
    </source>
</evidence>
<accession>A0A1T4XPL2</accession>
<dbReference type="InterPro" id="IPR009057">
    <property type="entry name" value="Homeodomain-like_sf"/>
</dbReference>
<dbReference type="Pfam" id="PF17932">
    <property type="entry name" value="TetR_C_24"/>
    <property type="match status" value="1"/>
</dbReference>
<protein>
    <submittedName>
        <fullName evidence="4">Transcriptional regulator, TetR family</fullName>
    </submittedName>
</protein>
<keyword evidence="1 2" id="KW-0238">DNA-binding</keyword>
<dbReference type="Pfam" id="PF00440">
    <property type="entry name" value="TetR_N"/>
    <property type="match status" value="1"/>
</dbReference>
<evidence type="ECO:0000256" key="2">
    <source>
        <dbReference type="PROSITE-ProRule" id="PRU00335"/>
    </source>
</evidence>
<evidence type="ECO:0000313" key="5">
    <source>
        <dbReference type="Proteomes" id="UP000190042"/>
    </source>
</evidence>
<feature type="domain" description="HTH tetR-type" evidence="3">
    <location>
        <begin position="9"/>
        <end position="69"/>
    </location>
</feature>
<dbReference type="PANTHER" id="PTHR43479:SF11">
    <property type="entry name" value="ACREF_ENVCD OPERON REPRESSOR-RELATED"/>
    <property type="match status" value="1"/>
</dbReference>
<organism evidence="4 5">
    <name type="scientific">Sporosarcina newyorkensis</name>
    <dbReference type="NCBI Taxonomy" id="759851"/>
    <lineage>
        <taxon>Bacteria</taxon>
        <taxon>Bacillati</taxon>
        <taxon>Bacillota</taxon>
        <taxon>Bacilli</taxon>
        <taxon>Bacillales</taxon>
        <taxon>Caryophanaceae</taxon>
        <taxon>Sporosarcina</taxon>
    </lineage>
</organism>
<dbReference type="PROSITE" id="PS50977">
    <property type="entry name" value="HTH_TETR_2"/>
    <property type="match status" value="1"/>
</dbReference>
<dbReference type="InterPro" id="IPR001647">
    <property type="entry name" value="HTH_TetR"/>
</dbReference>
<dbReference type="RefSeq" id="WP_009497544.1">
    <property type="nucleotide sequence ID" value="NZ_FUYJ01000001.1"/>
</dbReference>
<dbReference type="EMBL" id="FUYJ01000001">
    <property type="protein sequence ID" value="SKA91061.1"/>
    <property type="molecule type" value="Genomic_DNA"/>
</dbReference>
<dbReference type="AlphaFoldDB" id="A0A1T4XPL2"/>
<keyword evidence="5" id="KW-1185">Reference proteome</keyword>
<reference evidence="5" key="1">
    <citation type="submission" date="2017-02" db="EMBL/GenBank/DDBJ databases">
        <authorList>
            <person name="Varghese N."/>
            <person name="Submissions S."/>
        </authorList>
    </citation>
    <scope>NUCLEOTIDE SEQUENCE [LARGE SCALE GENOMIC DNA]</scope>
    <source>
        <strain evidence="5">DSM 23966</strain>
    </source>
</reference>
<gene>
    <name evidence="4" type="ORF">SAMN04244570_1080</name>
</gene>
<name>A0A1T4XPL2_9BACL</name>
<dbReference type="PRINTS" id="PR00455">
    <property type="entry name" value="HTHTETR"/>
</dbReference>
<sequence>MSLRQKKIAKKKEDILRTAVSILAEKGYQGTTMEEIASSLLMTKGSVYYYFKDKQDLLYQSQLMLLQQSLINIKTIQQENLPVVDRFKKAMVAHITYLLDEKSGFEMMVKLEQIFSTEQLEEIFQLRNDYEKCFDQLILEGINDEVFETVEITIVRNTILGAMNWVTQWYSPEGKKDATEIAETVSDYLSRILVIK</sequence>
<dbReference type="InterPro" id="IPR036271">
    <property type="entry name" value="Tet_transcr_reg_TetR-rel_C_sf"/>
</dbReference>